<dbReference type="SUPFAM" id="SSF55729">
    <property type="entry name" value="Acyl-CoA N-acyltransferases (Nat)"/>
    <property type="match status" value="1"/>
</dbReference>
<feature type="binding site" evidence="9">
    <location>
        <position position="141"/>
    </location>
    <ligand>
        <name>ATP</name>
        <dbReference type="ChEBI" id="CHEBI:30616"/>
    </ligand>
</feature>
<dbReference type="HAMAP" id="MF_01886">
    <property type="entry name" value="tRNA_acetyltr_TmcA"/>
    <property type="match status" value="1"/>
</dbReference>
<dbReference type="PANTHER" id="PTHR10925">
    <property type="entry name" value="N-ACETYLTRANSFERASE 10"/>
    <property type="match status" value="1"/>
</dbReference>
<protein>
    <recommendedName>
        <fullName evidence="9">tRNA(Met) cytidine acetyltransferase TmcA</fullName>
        <ecNumber evidence="9">2.3.1.193</ecNumber>
    </recommendedName>
</protein>
<dbReference type="GO" id="GO:0000049">
    <property type="term" value="F:tRNA binding"/>
    <property type="evidence" value="ECO:0007669"/>
    <property type="project" value="UniProtKB-UniRule"/>
</dbReference>
<evidence type="ECO:0000256" key="5">
    <source>
        <dbReference type="ARBA" id="ARBA00022741"/>
    </source>
</evidence>
<dbReference type="Gene3D" id="3.40.630.30">
    <property type="match status" value="1"/>
</dbReference>
<keyword evidence="8 9" id="KW-0012">Acyltransferase</keyword>
<dbReference type="Pfam" id="PF17176">
    <property type="entry name" value="tRNA_bind_3"/>
    <property type="match status" value="1"/>
</dbReference>
<reference evidence="11 12" key="1">
    <citation type="journal article" date="2015" name="PLoS Negl. Trop. Dis.">
        <title>Haemophilus ducreyi Cutaneous Ulcer Strains Are Nearly Identical to Class I Genital Ulcer Strains.</title>
        <authorList>
            <person name="Gangaiah D."/>
            <person name="Webb K.M."/>
            <person name="Humphreys T.L."/>
            <person name="Fortney K.R."/>
            <person name="Toh E."/>
            <person name="Tai A."/>
            <person name="Katz S.S."/>
            <person name="Pillay A."/>
            <person name="Chen C.Y."/>
            <person name="Roberts S.A."/>
            <person name="Munson R.S.Jr."/>
            <person name="Spinola S.M."/>
        </authorList>
    </citation>
    <scope>NUCLEOTIDE SEQUENCE [LARGE SCALE GENOMIC DNA]</scope>
    <source>
        <strain evidence="12">CLU2</strain>
    </source>
</reference>
<dbReference type="GO" id="GO:1904812">
    <property type="term" value="P:rRNA acetylation involved in maturation of SSU-rRNA"/>
    <property type="evidence" value="ECO:0007669"/>
    <property type="project" value="TreeGrafter"/>
</dbReference>
<dbReference type="InterPro" id="IPR027417">
    <property type="entry name" value="P-loop_NTPase"/>
</dbReference>
<dbReference type="PANTHER" id="PTHR10925:SF5">
    <property type="entry name" value="RNA CYTIDINE ACETYLTRANSFERASE"/>
    <property type="match status" value="1"/>
</dbReference>
<feature type="domain" description="N-acetyltransferase" evidence="10">
    <location>
        <begin position="332"/>
        <end position="490"/>
    </location>
</feature>
<keyword evidence="7 9" id="KW-0694">RNA-binding</keyword>
<dbReference type="Pfam" id="PF13718">
    <property type="entry name" value="GNAT_acetyltr_2"/>
    <property type="match status" value="2"/>
</dbReference>
<dbReference type="GO" id="GO:0005524">
    <property type="term" value="F:ATP binding"/>
    <property type="evidence" value="ECO:0007669"/>
    <property type="project" value="UniProtKB-UniRule"/>
</dbReference>
<evidence type="ECO:0000313" key="12">
    <source>
        <dbReference type="Proteomes" id="UP000060132"/>
    </source>
</evidence>
<keyword evidence="6 9" id="KW-0067">ATP-binding</keyword>
<evidence type="ECO:0000256" key="4">
    <source>
        <dbReference type="ARBA" id="ARBA00022694"/>
    </source>
</evidence>
<keyword evidence="1 9" id="KW-0963">Cytoplasm</keyword>
<proteinExistence type="inferred from homology"/>
<comment type="function">
    <text evidence="9">Catalyzes the formation of N(4)-acetylcytidine (ac(4)C) at the wobble position of tRNA(Met), by using acetyl-CoA as an acetyl donor and ATP (or GTP).</text>
</comment>
<dbReference type="InterPro" id="IPR024914">
    <property type="entry name" value="tRNA_acetyltr_TmcA"/>
</dbReference>
<evidence type="ECO:0000256" key="7">
    <source>
        <dbReference type="ARBA" id="ARBA00022884"/>
    </source>
</evidence>
<dbReference type="InterPro" id="IPR033442">
    <property type="entry name" value="TmcA_tRNA_bind"/>
</dbReference>
<dbReference type="EMBL" id="CP011219">
    <property type="protein sequence ID" value="AKO32605.1"/>
    <property type="molecule type" value="Genomic_DNA"/>
</dbReference>
<keyword evidence="5 9" id="KW-0547">Nucleotide-binding</keyword>
<dbReference type="GO" id="GO:0005737">
    <property type="term" value="C:cytoplasm"/>
    <property type="evidence" value="ECO:0007669"/>
    <property type="project" value="UniProtKB-SubCell"/>
</dbReference>
<dbReference type="GO" id="GO:0051391">
    <property type="term" value="P:tRNA acetylation"/>
    <property type="evidence" value="ECO:0007669"/>
    <property type="project" value="UniProtKB-UniRule"/>
</dbReference>
<dbReference type="PROSITE" id="PS51186">
    <property type="entry name" value="GNAT"/>
    <property type="match status" value="1"/>
</dbReference>
<dbReference type="SMR" id="A0AAC8ZB38"/>
<name>A0AAC8ZB38_HAEDC</name>
<dbReference type="Gene3D" id="3.40.50.300">
    <property type="entry name" value="P-loop containing nucleotide triphosphate hydrolases"/>
    <property type="match status" value="1"/>
</dbReference>
<dbReference type="GO" id="GO:0002101">
    <property type="term" value="P:tRNA wobble cytosine modification"/>
    <property type="evidence" value="ECO:0007669"/>
    <property type="project" value="UniProtKB-UniRule"/>
</dbReference>
<organism evidence="11 12">
    <name type="scientific">Haemophilus ducreyi</name>
    <dbReference type="NCBI Taxonomy" id="730"/>
    <lineage>
        <taxon>Bacteria</taxon>
        <taxon>Pseudomonadati</taxon>
        <taxon>Pseudomonadota</taxon>
        <taxon>Gammaproteobacteria</taxon>
        <taxon>Pasteurellales</taxon>
        <taxon>Pasteurellaceae</taxon>
        <taxon>Haemophilus</taxon>
    </lineage>
</organism>
<comment type="catalytic activity">
    <reaction evidence="9">
        <text>cytidine(34) in elongator tRNA(Met) + acetyl-CoA + ATP + H2O = N(4)-acetylcytidine(34) in elongator tRNA(Met) + ADP + phosphate + CoA + H(+)</text>
        <dbReference type="Rhea" id="RHEA:43788"/>
        <dbReference type="Rhea" id="RHEA-COMP:10693"/>
        <dbReference type="Rhea" id="RHEA-COMP:10694"/>
        <dbReference type="ChEBI" id="CHEBI:15377"/>
        <dbReference type="ChEBI" id="CHEBI:15378"/>
        <dbReference type="ChEBI" id="CHEBI:30616"/>
        <dbReference type="ChEBI" id="CHEBI:43474"/>
        <dbReference type="ChEBI" id="CHEBI:57287"/>
        <dbReference type="ChEBI" id="CHEBI:57288"/>
        <dbReference type="ChEBI" id="CHEBI:74900"/>
        <dbReference type="ChEBI" id="CHEBI:82748"/>
        <dbReference type="ChEBI" id="CHEBI:456216"/>
        <dbReference type="EC" id="2.3.1.193"/>
    </reaction>
</comment>
<keyword evidence="4 9" id="KW-0819">tRNA processing</keyword>
<dbReference type="InterPro" id="IPR032672">
    <property type="entry name" value="TmcA/NAT10/Kre33"/>
</dbReference>
<accession>A0AAC8ZB38</accession>
<dbReference type="InterPro" id="IPR013562">
    <property type="entry name" value="TmcA/NAT10_N"/>
</dbReference>
<dbReference type="Gene3D" id="3.40.50.11040">
    <property type="match status" value="1"/>
</dbReference>
<dbReference type="OMA" id="HYRTEPN"/>
<evidence type="ECO:0000256" key="2">
    <source>
        <dbReference type="ARBA" id="ARBA00022555"/>
    </source>
</evidence>
<keyword evidence="3 9" id="KW-0808">Transferase</keyword>
<feature type="binding site" evidence="9">
    <location>
        <position position="288"/>
    </location>
    <ligand>
        <name>ATP</name>
        <dbReference type="ChEBI" id="CHEBI:30616"/>
    </ligand>
</feature>
<comment type="caution">
    <text evidence="9">Lacks conserved residue(s) required for the propagation of feature annotation.</text>
</comment>
<dbReference type="GO" id="GO:0051392">
    <property type="term" value="F:tRNA cytidine N4-acetyltransferase activity"/>
    <property type="evidence" value="ECO:0007669"/>
    <property type="project" value="UniProtKB-UniRule"/>
</dbReference>
<feature type="binding site" evidence="9">
    <location>
        <begin position="411"/>
        <end position="413"/>
    </location>
    <ligand>
        <name>acetyl-CoA</name>
        <dbReference type="ChEBI" id="CHEBI:57288"/>
    </ligand>
</feature>
<dbReference type="InterPro" id="IPR007807">
    <property type="entry name" value="TcmA/NAT10_helicase"/>
</dbReference>
<comment type="subcellular location">
    <subcellularLocation>
        <location evidence="9">Cytoplasm</location>
    </subcellularLocation>
</comment>
<evidence type="ECO:0000313" key="11">
    <source>
        <dbReference type="EMBL" id="AKO32605.1"/>
    </source>
</evidence>
<keyword evidence="2 9" id="KW-0820">tRNA-binding</keyword>
<dbReference type="InterPro" id="IPR016181">
    <property type="entry name" value="Acyl_CoA_acyltransferase"/>
</dbReference>
<dbReference type="Gene3D" id="1.20.120.890">
    <property type="entry name" value="tRNA(Met) cytidine acetyltransferase, tail domain"/>
    <property type="match status" value="1"/>
</dbReference>
<dbReference type="InterPro" id="IPR038321">
    <property type="entry name" value="TmcA_C_sf"/>
</dbReference>
<gene>
    <name evidence="9" type="primary">tmcA</name>
    <name evidence="11" type="ORF">RZ57_05555</name>
</gene>
<comment type="similarity">
    <text evidence="9">Belongs to the TmcA family.</text>
</comment>
<dbReference type="Pfam" id="PF08351">
    <property type="entry name" value="TmcA_N"/>
    <property type="match status" value="1"/>
</dbReference>
<evidence type="ECO:0000256" key="3">
    <source>
        <dbReference type="ARBA" id="ARBA00022679"/>
    </source>
</evidence>
<dbReference type="Proteomes" id="UP000060132">
    <property type="component" value="Chromosome"/>
</dbReference>
<dbReference type="AlphaFoldDB" id="A0AAC8ZB38"/>
<dbReference type="GO" id="GO:1990883">
    <property type="term" value="F:18S rRNA cytidine N-acetyltransferase activity"/>
    <property type="evidence" value="ECO:0007669"/>
    <property type="project" value="TreeGrafter"/>
</dbReference>
<feature type="binding site" evidence="9">
    <location>
        <position position="462"/>
    </location>
    <ligand>
        <name>acetyl-CoA</name>
        <dbReference type="ChEBI" id="CHEBI:57288"/>
    </ligand>
</feature>
<dbReference type="EC" id="2.3.1.193" evidence="9"/>
<evidence type="ECO:0000256" key="8">
    <source>
        <dbReference type="ARBA" id="ARBA00023315"/>
    </source>
</evidence>
<evidence type="ECO:0000256" key="9">
    <source>
        <dbReference type="HAMAP-Rule" id="MF_01886"/>
    </source>
</evidence>
<dbReference type="SUPFAM" id="SSF52540">
    <property type="entry name" value="P-loop containing nucleoside triphosphate hydrolases"/>
    <property type="match status" value="1"/>
</dbReference>
<sequence>MRQLVILSTMPPIQGGVLLNSQNFSKAKQFLGQEYPFALYDMRSENGICFNLEAFAIIVGTIQENGTLYLICPNWHSVEQQIDVDAIRWNGGVAIACPHFFQHFKRLINKFGFEVTSRPQQPFIKTAPSYPAKLIQFTDEQQNILQKLPLDPAEIHIITAARGRGKSTLAGKLAEQFAKTEQVILTAHRSSSIQKILQTASINIPFFAPDKLLNLIETKQISADHLLFIDEAACIPLPILQQLGNYFKKVILTTTTQNYEGTGRGFKLKLVKQLHRTTKEWQLFQPLRWSNHDRLEQFTNELLLLNDELIPLDQNSQFYHLLANAHYKTTATDLRRLFDADQQLFHQCYDKNQRLMAGIWAVKEGELSQDLAEAIWAGKRRPAGNLVAQYLCCQGNLIEACQLKSIRISRIAVQPDLQNQGIGSQLVTDFMQKMQKNNKNRPLDFISVSFGITPHLLTFWRRNGFQLVQITPTKEASSGYHSAMMLYPLSQQGKQFVTKAVKQFERDLALQPFYPTLKNCLAIPAQVENEMNQDDWQNLHGFAFAQRSLANCYTSLKRLYITHQAQLTILAPLFTHRYPANQKVWLQQCRIAIRPFIQ</sequence>
<evidence type="ECO:0000259" key="10">
    <source>
        <dbReference type="PROSITE" id="PS51186"/>
    </source>
</evidence>
<evidence type="ECO:0000256" key="1">
    <source>
        <dbReference type="ARBA" id="ARBA00022490"/>
    </source>
</evidence>
<dbReference type="InterPro" id="IPR000182">
    <property type="entry name" value="GNAT_dom"/>
</dbReference>
<evidence type="ECO:0000256" key="6">
    <source>
        <dbReference type="ARBA" id="ARBA00022840"/>
    </source>
</evidence>
<dbReference type="RefSeq" id="WP_010945248.1">
    <property type="nucleotide sequence ID" value="NZ_CP011218.1"/>
</dbReference>
<dbReference type="Pfam" id="PF05127">
    <property type="entry name" value="NAT10_TcmA_helicase"/>
    <property type="match status" value="1"/>
</dbReference>
<dbReference type="CDD" id="cd04301">
    <property type="entry name" value="NAT_SF"/>
    <property type="match status" value="1"/>
</dbReference>